<dbReference type="Proteomes" id="UP001187734">
    <property type="component" value="Unassembled WGS sequence"/>
</dbReference>
<evidence type="ECO:0008006" key="4">
    <source>
        <dbReference type="Google" id="ProtNLM"/>
    </source>
</evidence>
<feature type="compositionally biased region" description="Polar residues" evidence="1">
    <location>
        <begin position="1"/>
        <end position="12"/>
    </location>
</feature>
<feature type="compositionally biased region" description="Basic residues" evidence="1">
    <location>
        <begin position="42"/>
        <end position="52"/>
    </location>
</feature>
<protein>
    <recommendedName>
        <fullName evidence="4">Chromo domain-containing protein</fullName>
    </recommendedName>
</protein>
<comment type="caution">
    <text evidence="2">The sequence shown here is derived from an EMBL/GenBank/DDBJ whole genome shotgun (WGS) entry which is preliminary data.</text>
</comment>
<feature type="compositionally biased region" description="Basic and acidic residues" evidence="1">
    <location>
        <begin position="53"/>
        <end position="63"/>
    </location>
</feature>
<reference evidence="2" key="1">
    <citation type="submission" date="2018-03" db="EMBL/GenBank/DDBJ databases">
        <authorList>
            <person name="Guldener U."/>
        </authorList>
    </citation>
    <scope>NUCLEOTIDE SEQUENCE</scope>
</reference>
<keyword evidence="3" id="KW-1185">Reference proteome</keyword>
<feature type="region of interest" description="Disordered" evidence="1">
    <location>
        <begin position="463"/>
        <end position="523"/>
    </location>
</feature>
<name>A0AAE8LXL0_9HYPO</name>
<evidence type="ECO:0000313" key="2">
    <source>
        <dbReference type="EMBL" id="SPJ70353.1"/>
    </source>
</evidence>
<proteinExistence type="predicted"/>
<accession>A0AAE8LXL0</accession>
<feature type="region of interest" description="Disordered" evidence="1">
    <location>
        <begin position="1"/>
        <end position="101"/>
    </location>
</feature>
<evidence type="ECO:0000313" key="3">
    <source>
        <dbReference type="Proteomes" id="UP001187734"/>
    </source>
</evidence>
<feature type="compositionally biased region" description="Polar residues" evidence="1">
    <location>
        <begin position="420"/>
        <end position="439"/>
    </location>
</feature>
<feature type="compositionally biased region" description="Polar residues" evidence="1">
    <location>
        <begin position="314"/>
        <end position="323"/>
    </location>
</feature>
<organism evidence="2 3">
    <name type="scientific">Fusarium torulosum</name>
    <dbReference type="NCBI Taxonomy" id="33205"/>
    <lineage>
        <taxon>Eukaryota</taxon>
        <taxon>Fungi</taxon>
        <taxon>Dikarya</taxon>
        <taxon>Ascomycota</taxon>
        <taxon>Pezizomycotina</taxon>
        <taxon>Sordariomycetes</taxon>
        <taxon>Hypocreomycetidae</taxon>
        <taxon>Hypocreales</taxon>
        <taxon>Nectriaceae</taxon>
        <taxon>Fusarium</taxon>
    </lineage>
</organism>
<evidence type="ECO:0000256" key="1">
    <source>
        <dbReference type="SAM" id="MobiDB-lite"/>
    </source>
</evidence>
<feature type="compositionally biased region" description="Polar residues" evidence="1">
    <location>
        <begin position="474"/>
        <end position="492"/>
    </location>
</feature>
<sequence>MASTARPSTYESESQHRRSGPQQDQDEDWSDSASDEQAKQTKSPKRHYKLGHKPSDHYRRHTSESPSQFPDDSYMRQARNATVPYGYSYDPSQSPSCQAHPISPMQYFPSFASQAPARYPSSYTYPGQGSYLSVPQTGNPFEQPCGPSPCGHPYKGYSESAYGFDKYNYDQGAPPPPEYPTQDPLRTPVRPREPRTPNVQPQRDTSNMYRDKVERKPRKKRPPMPKEEETLPENNITNAEIMETLKKIQQELKENAEIRLDPGRREYHRRRSSPPASKFLLDDATALENERQEIRQLNGIIRRLLEDRWDQESQDSYAGTSRRSFADSRQNRTEMDYRETALMSPRDLQSLKSRLDLIIDYLEIRNSPSPQQLPEVYNNRQGSRIPRRQVFLVSDPSMLEPTSPTSSRSPSRRSEHFQPRGNQRQDAQASNQSRIRQQPSRIPESEEVPEEYLEEYEALRVPLSETMQGRPLGSNKSIGSQSKGRSQPSVGQRTKGLASKEKALGSISPLNPSTARHSPDSQDLLPFETASSVVITSHSVNQEDHITNLPHYTTKFLEDEVQDVHPKMVYTFWNKLGGRCQAYQLSIDVVYGILNGAANCYLVQWTGYDETEAS</sequence>
<feature type="region of interest" description="Disordered" evidence="1">
    <location>
        <begin position="134"/>
        <end position="238"/>
    </location>
</feature>
<feature type="compositionally biased region" description="Acidic residues" evidence="1">
    <location>
        <begin position="24"/>
        <end position="34"/>
    </location>
</feature>
<gene>
    <name evidence="2" type="ORF">FTOL_00081</name>
</gene>
<dbReference type="EMBL" id="ONZP01000008">
    <property type="protein sequence ID" value="SPJ70353.1"/>
    <property type="molecule type" value="Genomic_DNA"/>
</dbReference>
<feature type="region of interest" description="Disordered" evidence="1">
    <location>
        <begin position="392"/>
        <end position="451"/>
    </location>
</feature>
<feature type="compositionally biased region" description="Polar residues" evidence="1">
    <location>
        <begin position="198"/>
        <end position="208"/>
    </location>
</feature>
<dbReference type="AlphaFoldDB" id="A0AAE8LXL0"/>
<feature type="region of interest" description="Disordered" evidence="1">
    <location>
        <begin position="311"/>
        <end position="332"/>
    </location>
</feature>